<dbReference type="EMBL" id="JXXN02004894">
    <property type="protein sequence ID" value="THD20257.1"/>
    <property type="molecule type" value="Genomic_DNA"/>
</dbReference>
<gene>
    <name evidence="1" type="ORF">D915_008973</name>
</gene>
<reference evidence="1" key="1">
    <citation type="submission" date="2019-03" db="EMBL/GenBank/DDBJ databases">
        <title>Improved annotation for the trematode Fasciola hepatica.</title>
        <authorList>
            <person name="Choi Y.-J."/>
            <person name="Martin J."/>
            <person name="Mitreva M."/>
        </authorList>
    </citation>
    <scope>NUCLEOTIDE SEQUENCE [LARGE SCALE GENOMIC DNA]</scope>
</reference>
<sequence length="399" mass="44505">MSTRTVSSNLDSSAAEFVPDKELLLKIAKREGLAKTKEFIDPLFSSERSFRHVTELLLKMATLESDVNPPEIVGYALGQATLESSERVTFGFRVFKELRAQLPTASGQDLECGLFTAVHEATQAAVDENLLKDLQCRTNSYSETTVIEQLEEAGDVPIQISDSYTDRVLTLLKYLNLLITRLNLVDSSDECTCVPPAQPCVDLCQIVEKVCRMQLTYVKIPSAQYLHDSEPSSDVAFDPAVLMRRDWVGLLYLAVDSFSQSLSFFSCFLTSLNQRVLSGAWYRTGSLDERAKIRGNASALEMDNGFEYGPQLSSLMNRTLTCMRELLVEERVPLKMIRSAILDTLMTASEMAAVNNITPWPAESYELPVIDSGSTESEGDDVYECYQKFLLETNQVPPS</sequence>
<dbReference type="AlphaFoldDB" id="A0A4E0RGF9"/>
<name>A0A4E0RGF9_FASHE</name>
<evidence type="ECO:0000313" key="1">
    <source>
        <dbReference type="EMBL" id="THD20257.1"/>
    </source>
</evidence>
<keyword evidence="2" id="KW-1185">Reference proteome</keyword>
<proteinExistence type="predicted"/>
<protein>
    <submittedName>
        <fullName evidence="1">Uncharacterized protein</fullName>
    </submittedName>
</protein>
<organism evidence="1 2">
    <name type="scientific">Fasciola hepatica</name>
    <name type="common">Liver fluke</name>
    <dbReference type="NCBI Taxonomy" id="6192"/>
    <lineage>
        <taxon>Eukaryota</taxon>
        <taxon>Metazoa</taxon>
        <taxon>Spiralia</taxon>
        <taxon>Lophotrochozoa</taxon>
        <taxon>Platyhelminthes</taxon>
        <taxon>Trematoda</taxon>
        <taxon>Digenea</taxon>
        <taxon>Plagiorchiida</taxon>
        <taxon>Echinostomata</taxon>
        <taxon>Echinostomatoidea</taxon>
        <taxon>Fasciolidae</taxon>
        <taxon>Fasciola</taxon>
    </lineage>
</organism>
<evidence type="ECO:0000313" key="2">
    <source>
        <dbReference type="Proteomes" id="UP000230066"/>
    </source>
</evidence>
<accession>A0A4E0RGF9</accession>
<comment type="caution">
    <text evidence="1">The sequence shown here is derived from an EMBL/GenBank/DDBJ whole genome shotgun (WGS) entry which is preliminary data.</text>
</comment>
<dbReference type="Proteomes" id="UP000230066">
    <property type="component" value="Unassembled WGS sequence"/>
</dbReference>